<name>A0A8J8P3D5_HALGN</name>
<protein>
    <submittedName>
        <fullName evidence="1">Uncharacterized protein</fullName>
    </submittedName>
</protein>
<reference evidence="1" key="1">
    <citation type="submission" date="2019-06" db="EMBL/GenBank/DDBJ databases">
        <authorList>
            <person name="Zheng W."/>
        </authorList>
    </citation>
    <scope>NUCLEOTIDE SEQUENCE</scope>
    <source>
        <strain evidence="1">QDHG01</strain>
    </source>
</reference>
<dbReference type="AlphaFoldDB" id="A0A8J8P3D5"/>
<evidence type="ECO:0000313" key="2">
    <source>
        <dbReference type="Proteomes" id="UP000785679"/>
    </source>
</evidence>
<comment type="caution">
    <text evidence="1">The sequence shown here is derived from an EMBL/GenBank/DDBJ whole genome shotgun (WGS) entry which is preliminary data.</text>
</comment>
<gene>
    <name evidence="1" type="ORF">FGO68_gene13491</name>
</gene>
<dbReference type="Proteomes" id="UP000785679">
    <property type="component" value="Unassembled WGS sequence"/>
</dbReference>
<organism evidence="1 2">
    <name type="scientific">Halteria grandinella</name>
    <dbReference type="NCBI Taxonomy" id="5974"/>
    <lineage>
        <taxon>Eukaryota</taxon>
        <taxon>Sar</taxon>
        <taxon>Alveolata</taxon>
        <taxon>Ciliophora</taxon>
        <taxon>Intramacronucleata</taxon>
        <taxon>Spirotrichea</taxon>
        <taxon>Stichotrichia</taxon>
        <taxon>Sporadotrichida</taxon>
        <taxon>Halteriidae</taxon>
        <taxon>Halteria</taxon>
    </lineage>
</organism>
<sequence>MLPQSTPNSPPPQPSPTLCWKTSSKTPCSHKWALISHSYKGRCNPLHKWQRRQGYAGITQTWLWMQLGRSVLTWGGRETQWRYQRSGRT</sequence>
<keyword evidence="2" id="KW-1185">Reference proteome</keyword>
<proteinExistence type="predicted"/>
<evidence type="ECO:0000313" key="1">
    <source>
        <dbReference type="EMBL" id="TNV87322.1"/>
    </source>
</evidence>
<dbReference type="EMBL" id="RRYP01000499">
    <property type="protein sequence ID" value="TNV87322.1"/>
    <property type="molecule type" value="Genomic_DNA"/>
</dbReference>
<accession>A0A8J8P3D5</accession>